<dbReference type="PANTHER" id="PTHR37809:SF1">
    <property type="entry name" value="RIBOSOMAL PROTEIN S12 METHYLTHIOTRANSFERASE ACCESSORY FACTOR YCAO"/>
    <property type="match status" value="1"/>
</dbReference>
<reference evidence="2 3" key="1">
    <citation type="submission" date="2019-05" db="EMBL/GenBank/DDBJ databases">
        <title>Streptomyces marianii sp. nov., a novel marine actinomycete from southern coast of India.</title>
        <authorList>
            <person name="Iniyan A.M."/>
            <person name="Wink J."/>
            <person name="Ramprasad E."/>
            <person name="Ramana C.V."/>
            <person name="Bunk B."/>
            <person name="Sproer C."/>
            <person name="Joseph F.-J.R.S."/>
            <person name="Vincent S.G.P."/>
        </authorList>
    </citation>
    <scope>NUCLEOTIDE SEQUENCE [LARGE SCALE GENOMIC DNA]</scope>
    <source>
        <strain evidence="2 3">ICN19</strain>
    </source>
</reference>
<dbReference type="EMBL" id="VAWE01000001">
    <property type="protein sequence ID" value="TLQ47793.1"/>
    <property type="molecule type" value="Genomic_DNA"/>
</dbReference>
<dbReference type="OrthoDB" id="109999at2"/>
<protein>
    <recommendedName>
        <fullName evidence="1">YcaO domain-containing protein</fullName>
    </recommendedName>
</protein>
<dbReference type="InterPro" id="IPR003776">
    <property type="entry name" value="YcaO-like_dom"/>
</dbReference>
<dbReference type="Proteomes" id="UP000305921">
    <property type="component" value="Unassembled WGS sequence"/>
</dbReference>
<dbReference type="AlphaFoldDB" id="A0A5R9EIX1"/>
<dbReference type="Pfam" id="PF02624">
    <property type="entry name" value="YcaO"/>
    <property type="match status" value="1"/>
</dbReference>
<evidence type="ECO:0000259" key="1">
    <source>
        <dbReference type="PROSITE" id="PS51664"/>
    </source>
</evidence>
<name>A0A5R9EIX1_9ACTN</name>
<accession>A0A5R9EIX1</accession>
<proteinExistence type="predicted"/>
<sequence>MTAVLDFAAPPHRWSAVWQGTHRTVPPEETWQRLQPLLGTVGITRVADVTLLDDIGLPVWQAIRPNAKSLSVSQGKGVTHELARVSAAMESFELYCAEEPALETAVASPARLATELTYDWAELPLLGGHALHSGTRIRWCPVEDLTARTGTWAPLESVVVDLRMRASWAPPAVRTSSNGLAGGNNLAEATLHGLLEVVERHSLAVTARSGGPWKSAVRAEPDGSGTASAVLERLLQAGAVVEIADVTCDLRVPTFAARVWSPSVPWWFSGSGTHPDADVALSRALTEAAQSRLTAVAGARDDIGVFHYDFADTAGTPAPQPGNGGAATPRVAELTGAHGTAPTGPRDIDADLENLLDVAARHGTTVLRADLTVPAYGIPVVHVVAPGLTFDTGAWA</sequence>
<dbReference type="Gene3D" id="3.30.1330.230">
    <property type="match status" value="1"/>
</dbReference>
<dbReference type="PROSITE" id="PS51664">
    <property type="entry name" value="YCAO"/>
    <property type="match status" value="1"/>
</dbReference>
<evidence type="ECO:0000313" key="3">
    <source>
        <dbReference type="Proteomes" id="UP000305921"/>
    </source>
</evidence>
<dbReference type="RefSeq" id="WP_138057073.1">
    <property type="nucleotide sequence ID" value="NZ_VAWE01000001.1"/>
</dbReference>
<evidence type="ECO:0000313" key="2">
    <source>
        <dbReference type="EMBL" id="TLQ47793.1"/>
    </source>
</evidence>
<organism evidence="2 3">
    <name type="scientific">Streptomyces marianii</name>
    <dbReference type="NCBI Taxonomy" id="1817406"/>
    <lineage>
        <taxon>Bacteria</taxon>
        <taxon>Bacillati</taxon>
        <taxon>Actinomycetota</taxon>
        <taxon>Actinomycetes</taxon>
        <taxon>Kitasatosporales</taxon>
        <taxon>Streptomycetaceae</taxon>
        <taxon>Streptomyces</taxon>
    </lineage>
</organism>
<gene>
    <name evidence="2" type="ORF">FEF34_37080</name>
</gene>
<keyword evidence="3" id="KW-1185">Reference proteome</keyword>
<dbReference type="NCBIfam" id="TIGR00702">
    <property type="entry name" value="YcaO-type kinase domain"/>
    <property type="match status" value="1"/>
</dbReference>
<comment type="caution">
    <text evidence="2">The sequence shown here is derived from an EMBL/GenBank/DDBJ whole genome shotgun (WGS) entry which is preliminary data.</text>
</comment>
<dbReference type="PANTHER" id="PTHR37809">
    <property type="entry name" value="RIBOSOMAL PROTEIN S12 METHYLTHIOTRANSFERASE ACCESSORY FACTOR YCAO"/>
    <property type="match status" value="1"/>
</dbReference>
<feature type="domain" description="YcaO" evidence="1">
    <location>
        <begin position="75"/>
        <end position="396"/>
    </location>
</feature>